<reference evidence="4 5" key="1">
    <citation type="journal article" date="2015" name="Genome Biol. Evol.">
        <title>The genome of winter moth (Operophtera brumata) provides a genomic perspective on sexual dimorphism and phenology.</title>
        <authorList>
            <person name="Derks M.F."/>
            <person name="Smit S."/>
            <person name="Salis L."/>
            <person name="Schijlen E."/>
            <person name="Bossers A."/>
            <person name="Mateman C."/>
            <person name="Pijl A.S."/>
            <person name="de Ridder D."/>
            <person name="Groenen M.A."/>
            <person name="Visser M.E."/>
            <person name="Megens H.J."/>
        </authorList>
    </citation>
    <scope>NUCLEOTIDE SEQUENCE [LARGE SCALE GENOMIC DNA]</scope>
    <source>
        <strain evidence="4">WM2013NL</strain>
        <tissue evidence="4">Head and thorax</tissue>
    </source>
</reference>
<dbReference type="Pfam" id="PF00020">
    <property type="entry name" value="TNFR_c6"/>
    <property type="match status" value="1"/>
</dbReference>
<keyword evidence="2" id="KW-0472">Membrane</keyword>
<organism evidence="4 5">
    <name type="scientific">Operophtera brumata</name>
    <name type="common">Winter moth</name>
    <name type="synonym">Phalaena brumata</name>
    <dbReference type="NCBI Taxonomy" id="104452"/>
    <lineage>
        <taxon>Eukaryota</taxon>
        <taxon>Metazoa</taxon>
        <taxon>Ecdysozoa</taxon>
        <taxon>Arthropoda</taxon>
        <taxon>Hexapoda</taxon>
        <taxon>Insecta</taxon>
        <taxon>Pterygota</taxon>
        <taxon>Neoptera</taxon>
        <taxon>Endopterygota</taxon>
        <taxon>Lepidoptera</taxon>
        <taxon>Glossata</taxon>
        <taxon>Ditrysia</taxon>
        <taxon>Geometroidea</taxon>
        <taxon>Geometridae</taxon>
        <taxon>Larentiinae</taxon>
        <taxon>Operophtera</taxon>
    </lineage>
</organism>
<feature type="domain" description="TNFR-Cys" evidence="3">
    <location>
        <begin position="29"/>
        <end position="76"/>
    </location>
</feature>
<feature type="non-terminal residue" evidence="4">
    <location>
        <position position="203"/>
    </location>
</feature>
<accession>A0A0L7L5R1</accession>
<dbReference type="InterPro" id="IPR001368">
    <property type="entry name" value="TNFR/NGFR_Cys_rich_reg"/>
</dbReference>
<sequence>MKYYEDSASYVMRGGTSRLCIAIIALAVGCVRGVDICERGKSWWDRDRNVCTPCTRCDPGLQVVRFPCEIHRNTVCQSLENVRIYPFNTPKNNSAISDDEYYEYDEDYESEVTDSDEGGAGWDLQTSSLTLAASGCVVFFLVVLVLSLYHAKEWRILKRALRSDVQDLTAKLKLMEAGTTVEPIVATDHHIYCNIHAGKEALL</sequence>
<name>A0A0L7L5R1_OPEBR</name>
<proteinExistence type="predicted"/>
<dbReference type="EMBL" id="JTDY01002748">
    <property type="protein sequence ID" value="KOB70792.1"/>
    <property type="molecule type" value="Genomic_DNA"/>
</dbReference>
<dbReference type="PROSITE" id="PS51257">
    <property type="entry name" value="PROKAR_LIPOPROTEIN"/>
    <property type="match status" value="1"/>
</dbReference>
<dbReference type="PROSITE" id="PS50050">
    <property type="entry name" value="TNFR_NGFR_2"/>
    <property type="match status" value="1"/>
</dbReference>
<evidence type="ECO:0000313" key="4">
    <source>
        <dbReference type="EMBL" id="KOB70792.1"/>
    </source>
</evidence>
<keyword evidence="5" id="KW-1185">Reference proteome</keyword>
<protein>
    <submittedName>
        <fullName evidence="4">Wengen</fullName>
    </submittedName>
</protein>
<evidence type="ECO:0000256" key="2">
    <source>
        <dbReference type="SAM" id="Phobius"/>
    </source>
</evidence>
<dbReference type="Proteomes" id="UP000037510">
    <property type="component" value="Unassembled WGS sequence"/>
</dbReference>
<feature type="transmembrane region" description="Helical" evidence="2">
    <location>
        <begin position="129"/>
        <end position="149"/>
    </location>
</feature>
<comment type="caution">
    <text evidence="4">The sequence shown here is derived from an EMBL/GenBank/DDBJ whole genome shotgun (WGS) entry which is preliminary data.</text>
</comment>
<evidence type="ECO:0000259" key="3">
    <source>
        <dbReference type="PROSITE" id="PS50050"/>
    </source>
</evidence>
<keyword evidence="2" id="KW-0812">Transmembrane</keyword>
<dbReference type="AlphaFoldDB" id="A0A0L7L5R1"/>
<keyword evidence="2" id="KW-1133">Transmembrane helix</keyword>
<evidence type="ECO:0000256" key="1">
    <source>
        <dbReference type="PROSITE-ProRule" id="PRU00206"/>
    </source>
</evidence>
<comment type="caution">
    <text evidence="1">Lacks conserved residue(s) required for the propagation of feature annotation.</text>
</comment>
<feature type="repeat" description="TNFR-Cys" evidence="1">
    <location>
        <begin position="29"/>
        <end position="76"/>
    </location>
</feature>
<dbReference type="Gene3D" id="2.10.50.10">
    <property type="entry name" value="Tumor Necrosis Factor Receptor, subunit A, domain 2"/>
    <property type="match status" value="1"/>
</dbReference>
<dbReference type="STRING" id="104452.A0A0L7L5R1"/>
<evidence type="ECO:0000313" key="5">
    <source>
        <dbReference type="Proteomes" id="UP000037510"/>
    </source>
</evidence>
<gene>
    <name evidence="4" type="ORF">OBRU01_14751</name>
</gene>